<dbReference type="Pfam" id="PF02481">
    <property type="entry name" value="DNA_processg_A"/>
    <property type="match status" value="1"/>
</dbReference>
<proteinExistence type="inferred from homology"/>
<dbReference type="Proteomes" id="UP000321933">
    <property type="component" value="Unassembled WGS sequence"/>
</dbReference>
<feature type="domain" description="Smf/DprA SLOG" evidence="2">
    <location>
        <begin position="80"/>
        <end position="292"/>
    </location>
</feature>
<organism evidence="3 4">
    <name type="scientific">Parahaliea aestuarii</name>
    <dbReference type="NCBI Taxonomy" id="1852021"/>
    <lineage>
        <taxon>Bacteria</taxon>
        <taxon>Pseudomonadati</taxon>
        <taxon>Pseudomonadota</taxon>
        <taxon>Gammaproteobacteria</taxon>
        <taxon>Cellvibrionales</taxon>
        <taxon>Halieaceae</taxon>
        <taxon>Parahaliea</taxon>
    </lineage>
</organism>
<evidence type="ECO:0000256" key="1">
    <source>
        <dbReference type="ARBA" id="ARBA00006525"/>
    </source>
</evidence>
<name>A0A5C8ZN18_9GAMM</name>
<dbReference type="AlphaFoldDB" id="A0A5C8ZN18"/>
<comment type="similarity">
    <text evidence="1">Belongs to the DprA/Smf family.</text>
</comment>
<gene>
    <name evidence="3" type="ORF">FVW59_19170</name>
</gene>
<protein>
    <submittedName>
        <fullName evidence="3">DNA-processing protein DprA</fullName>
    </submittedName>
</protein>
<evidence type="ECO:0000259" key="2">
    <source>
        <dbReference type="Pfam" id="PF02481"/>
    </source>
</evidence>
<sequence>MQLAITPRDTTPISPLQEMGAYEALWDEQGATFKRIADKFREHPGSTPTDFVDPARAAQYRESALNIIREKNVGPFGIRVHGAAEYPGGLRDARHPVELLYYQGWWDLIESPCVAVVGSREASPEGLRRAKKVAALLARADYTVVSGLAAGIDTAAHESALAENGRTIAVIGTPLSHSYPAANKALQQMIRDQFLLVSQVPFVRYSKQGPHVNRLFFPERNKVMSALTQATIIVEAGETSGTLVQAKAAIEQGRKLLIMDSCFRNPNITWPERFASEGAHRISDFDQILDLLR</sequence>
<dbReference type="EMBL" id="VRYZ01000012">
    <property type="protein sequence ID" value="TXS88957.1"/>
    <property type="molecule type" value="Genomic_DNA"/>
</dbReference>
<evidence type="ECO:0000313" key="3">
    <source>
        <dbReference type="EMBL" id="TXS88957.1"/>
    </source>
</evidence>
<dbReference type="SUPFAM" id="SSF102405">
    <property type="entry name" value="MCP/YpsA-like"/>
    <property type="match status" value="1"/>
</dbReference>
<evidence type="ECO:0000313" key="4">
    <source>
        <dbReference type="Proteomes" id="UP000321933"/>
    </source>
</evidence>
<dbReference type="GO" id="GO:0009294">
    <property type="term" value="P:DNA-mediated transformation"/>
    <property type="evidence" value="ECO:0007669"/>
    <property type="project" value="InterPro"/>
</dbReference>
<dbReference type="InterPro" id="IPR057666">
    <property type="entry name" value="DrpA_SLOG"/>
</dbReference>
<dbReference type="RefSeq" id="WP_148066002.1">
    <property type="nucleotide sequence ID" value="NZ_VRYZ01000012.1"/>
</dbReference>
<dbReference type="PANTHER" id="PTHR43022:SF1">
    <property type="entry name" value="PROTEIN SMF"/>
    <property type="match status" value="1"/>
</dbReference>
<dbReference type="Gene3D" id="3.40.50.450">
    <property type="match status" value="1"/>
</dbReference>
<dbReference type="PANTHER" id="PTHR43022">
    <property type="entry name" value="PROTEIN SMF"/>
    <property type="match status" value="1"/>
</dbReference>
<dbReference type="OrthoDB" id="9785707at2"/>
<keyword evidence="4" id="KW-1185">Reference proteome</keyword>
<comment type="caution">
    <text evidence="3">The sequence shown here is derived from an EMBL/GenBank/DDBJ whole genome shotgun (WGS) entry which is preliminary data.</text>
</comment>
<dbReference type="InterPro" id="IPR003488">
    <property type="entry name" value="DprA"/>
</dbReference>
<reference evidence="3 4" key="1">
    <citation type="submission" date="2019-08" db="EMBL/GenBank/DDBJ databases">
        <title>Parahaliea maris sp. nov., isolated from the surface seawater.</title>
        <authorList>
            <person name="Liu Y."/>
        </authorList>
    </citation>
    <scope>NUCLEOTIDE SEQUENCE [LARGE SCALE GENOMIC DNA]</scope>
    <source>
        <strain evidence="3 4">S2-26</strain>
    </source>
</reference>
<accession>A0A5C8ZN18</accession>